<dbReference type="AlphaFoldDB" id="A0A8E2ASW3"/>
<evidence type="ECO:0000256" key="1">
    <source>
        <dbReference type="SAM" id="MobiDB-lite"/>
    </source>
</evidence>
<organism evidence="2 3">
    <name type="scientific">Obba rivulosa</name>
    <dbReference type="NCBI Taxonomy" id="1052685"/>
    <lineage>
        <taxon>Eukaryota</taxon>
        <taxon>Fungi</taxon>
        <taxon>Dikarya</taxon>
        <taxon>Basidiomycota</taxon>
        <taxon>Agaricomycotina</taxon>
        <taxon>Agaricomycetes</taxon>
        <taxon>Polyporales</taxon>
        <taxon>Gelatoporiaceae</taxon>
        <taxon>Obba</taxon>
    </lineage>
</organism>
<protein>
    <recommendedName>
        <fullName evidence="4">BRCT domain-containing protein</fullName>
    </recommendedName>
</protein>
<gene>
    <name evidence="2" type="ORF">OBBRIDRAFT_648065</name>
</gene>
<dbReference type="EMBL" id="KV722419">
    <property type="protein sequence ID" value="OCH89768.1"/>
    <property type="molecule type" value="Genomic_DNA"/>
</dbReference>
<proteinExistence type="predicted"/>
<feature type="compositionally biased region" description="Basic and acidic residues" evidence="1">
    <location>
        <begin position="187"/>
        <end position="198"/>
    </location>
</feature>
<accession>A0A8E2ASW3</accession>
<sequence>MIEVPAVTCHFWKMIRRLTSLPPTSSLVSTKPDMSLFSGQACFSPFVSREVILEWTKHGGTVSPSRKEKGTPDYFFCAGKDDPRLLDLAEKSIVVFHCAWILQVARAHFVLPITRYVLNACYSAPTRPVLGIPGTERRRTVQDAQEMPVATHRRPTKRPFSPDDVPQSSIRPRKRVRLDAGDQAASPHDHRQRRDQPLRSKSASRLADVNLCKLSLPKMKREDQALVYAKLPQRAYARRTSALKNLLSEPSNCTSETSQRIAVSVALGTLRAMDATEVCAVKFLPGIEYLGKKFRCFRPHTSLARS</sequence>
<reference evidence="2 3" key="1">
    <citation type="submission" date="2016-07" db="EMBL/GenBank/DDBJ databases">
        <title>Draft genome of the white-rot fungus Obba rivulosa 3A-2.</title>
        <authorList>
            <consortium name="DOE Joint Genome Institute"/>
            <person name="Miettinen O."/>
            <person name="Riley R."/>
            <person name="Acob R."/>
            <person name="Barry K."/>
            <person name="Cullen D."/>
            <person name="De Vries R."/>
            <person name="Hainaut M."/>
            <person name="Hatakka A."/>
            <person name="Henrissat B."/>
            <person name="Hilden K."/>
            <person name="Kuo R."/>
            <person name="Labutti K."/>
            <person name="Lipzen A."/>
            <person name="Makela M.R."/>
            <person name="Sandor L."/>
            <person name="Spatafora J.W."/>
            <person name="Grigoriev I.V."/>
            <person name="Hibbett D.S."/>
        </authorList>
    </citation>
    <scope>NUCLEOTIDE SEQUENCE [LARGE SCALE GENOMIC DNA]</scope>
    <source>
        <strain evidence="2 3">3A-2</strain>
    </source>
</reference>
<evidence type="ECO:0000313" key="3">
    <source>
        <dbReference type="Proteomes" id="UP000250043"/>
    </source>
</evidence>
<feature type="region of interest" description="Disordered" evidence="1">
    <location>
        <begin position="132"/>
        <end position="202"/>
    </location>
</feature>
<dbReference type="OrthoDB" id="3197870at2759"/>
<evidence type="ECO:0008006" key="4">
    <source>
        <dbReference type="Google" id="ProtNLM"/>
    </source>
</evidence>
<name>A0A8E2ASW3_9APHY</name>
<evidence type="ECO:0000313" key="2">
    <source>
        <dbReference type="EMBL" id="OCH89768.1"/>
    </source>
</evidence>
<keyword evidence="3" id="KW-1185">Reference proteome</keyword>
<dbReference type="Proteomes" id="UP000250043">
    <property type="component" value="Unassembled WGS sequence"/>
</dbReference>